<evidence type="ECO:0000256" key="1">
    <source>
        <dbReference type="SAM" id="Coils"/>
    </source>
</evidence>
<protein>
    <submittedName>
        <fullName evidence="2">Uncharacterized protein</fullName>
    </submittedName>
</protein>
<evidence type="ECO:0000313" key="3">
    <source>
        <dbReference type="Proteomes" id="UP001454036"/>
    </source>
</evidence>
<dbReference type="AlphaFoldDB" id="A0AAV3PFG1"/>
<proteinExistence type="predicted"/>
<gene>
    <name evidence="2" type="ORF">LIER_36800</name>
</gene>
<sequence>MKPLLSKKVATQYKELKGPFIVFAQFAKHITAVRLLPSLLARVIIVLAIKFAAEKANKQARYEELEQANASEIMKASEALDKAKKEREVALDSTAAEAGVERIRYAKEVLMSFMNSLEYIAKVGCECASYLTLFVNSCKSKSLGWWLFTMKRRIAIRIGSISYPWMRHHPL</sequence>
<feature type="coiled-coil region" evidence="1">
    <location>
        <begin position="48"/>
        <end position="93"/>
    </location>
</feature>
<name>A0AAV3PFG1_LITER</name>
<evidence type="ECO:0000313" key="2">
    <source>
        <dbReference type="EMBL" id="GAA0148782.1"/>
    </source>
</evidence>
<dbReference type="Proteomes" id="UP001454036">
    <property type="component" value="Unassembled WGS sequence"/>
</dbReference>
<keyword evidence="3" id="KW-1185">Reference proteome</keyword>
<dbReference type="EMBL" id="BAABME010017104">
    <property type="protein sequence ID" value="GAA0148782.1"/>
    <property type="molecule type" value="Genomic_DNA"/>
</dbReference>
<accession>A0AAV3PFG1</accession>
<reference evidence="2 3" key="1">
    <citation type="submission" date="2024-01" db="EMBL/GenBank/DDBJ databases">
        <title>The complete chloroplast genome sequence of Lithospermum erythrorhizon: insights into the phylogenetic relationship among Boraginaceae species and the maternal lineages of purple gromwells.</title>
        <authorList>
            <person name="Okada T."/>
            <person name="Watanabe K."/>
        </authorList>
    </citation>
    <scope>NUCLEOTIDE SEQUENCE [LARGE SCALE GENOMIC DNA]</scope>
</reference>
<organism evidence="2 3">
    <name type="scientific">Lithospermum erythrorhizon</name>
    <name type="common">Purple gromwell</name>
    <name type="synonym">Lithospermum officinale var. erythrorhizon</name>
    <dbReference type="NCBI Taxonomy" id="34254"/>
    <lineage>
        <taxon>Eukaryota</taxon>
        <taxon>Viridiplantae</taxon>
        <taxon>Streptophyta</taxon>
        <taxon>Embryophyta</taxon>
        <taxon>Tracheophyta</taxon>
        <taxon>Spermatophyta</taxon>
        <taxon>Magnoliopsida</taxon>
        <taxon>eudicotyledons</taxon>
        <taxon>Gunneridae</taxon>
        <taxon>Pentapetalae</taxon>
        <taxon>asterids</taxon>
        <taxon>lamiids</taxon>
        <taxon>Boraginales</taxon>
        <taxon>Boraginaceae</taxon>
        <taxon>Boraginoideae</taxon>
        <taxon>Lithospermeae</taxon>
        <taxon>Lithospermum</taxon>
    </lineage>
</organism>
<keyword evidence="1" id="KW-0175">Coiled coil</keyword>
<comment type="caution">
    <text evidence="2">The sequence shown here is derived from an EMBL/GenBank/DDBJ whole genome shotgun (WGS) entry which is preliminary data.</text>
</comment>